<dbReference type="GO" id="GO:0006270">
    <property type="term" value="P:DNA replication initiation"/>
    <property type="evidence" value="ECO:0007669"/>
    <property type="project" value="TreeGrafter"/>
</dbReference>
<feature type="domain" description="BRCT" evidence="3">
    <location>
        <begin position="42"/>
        <end position="111"/>
    </location>
</feature>
<evidence type="ECO:0000313" key="5">
    <source>
        <dbReference type="Proteomes" id="UP001212841"/>
    </source>
</evidence>
<dbReference type="EMBL" id="JADGJD010000708">
    <property type="protein sequence ID" value="KAJ3048992.1"/>
    <property type="molecule type" value="Genomic_DNA"/>
</dbReference>
<feature type="non-terminal residue" evidence="4">
    <location>
        <position position="423"/>
    </location>
</feature>
<dbReference type="GO" id="GO:0007095">
    <property type="term" value="P:mitotic G2 DNA damage checkpoint signaling"/>
    <property type="evidence" value="ECO:0007669"/>
    <property type="project" value="TreeGrafter"/>
</dbReference>
<dbReference type="Proteomes" id="UP001212841">
    <property type="component" value="Unassembled WGS sequence"/>
</dbReference>
<sequence>MSRRRILDSDDDEFDQYPKEAPAPPPKLKRKLIAVTGLDLDQRHKAEHVVTTLGGDYSTSLNTKTDLLIAVGSGSEKYKFAAKLSIPIVEPAWLDDVWEKRSVSGLDPFQLVDKYLVRPFKDLIISLTGFDDVDSRDKIEDQVTRLGGKFNPHLSRGCTHLIAKKAEGKKYDAAKIWKIRIVNLRWLHDSVSMNVRADESLYTLEPEQAVTVPPPNDIAPPAPPIPRNTSVSSIAASTITSNPSRSQSFIETAYLDRCNIYLGSGFTETQIAQVKKMVRDGGGSLPRTFDGFVTHYLVNLGTGGRCSAADLRMVNSSPRPPPIIQYPWLRECYREHKLLPIDPYIVHQTEEADAGSGTDDEHGGDPAFHTFGKSTSKQELTTLKDGEKTEKMVVRKGRKSNFGIDDFLDELMGGGDGGEGGKP</sequence>
<protein>
    <submittedName>
        <fullName evidence="4">DNA topoisomerase 2-binding protein 1</fullName>
    </submittedName>
</protein>
<dbReference type="AlphaFoldDB" id="A0AAD5SG28"/>
<dbReference type="SMART" id="SM00292">
    <property type="entry name" value="BRCT"/>
    <property type="match status" value="3"/>
</dbReference>
<dbReference type="SUPFAM" id="SSF52113">
    <property type="entry name" value="BRCT domain"/>
    <property type="match status" value="3"/>
</dbReference>
<dbReference type="PANTHER" id="PTHR13561:SF20">
    <property type="entry name" value="DNA TOPOISOMERASE 2-BINDING PROTEIN 1"/>
    <property type="match status" value="1"/>
</dbReference>
<dbReference type="Pfam" id="PF12738">
    <property type="entry name" value="PTCB-BRCT"/>
    <property type="match status" value="1"/>
</dbReference>
<dbReference type="PROSITE" id="PS50172">
    <property type="entry name" value="BRCT"/>
    <property type="match status" value="3"/>
</dbReference>
<evidence type="ECO:0000313" key="4">
    <source>
        <dbReference type="EMBL" id="KAJ3048992.1"/>
    </source>
</evidence>
<feature type="domain" description="BRCT" evidence="3">
    <location>
        <begin position="250"/>
        <end position="346"/>
    </location>
</feature>
<dbReference type="InterPro" id="IPR001357">
    <property type="entry name" value="BRCT_dom"/>
</dbReference>
<proteinExistence type="predicted"/>
<dbReference type="Gene3D" id="3.40.50.10190">
    <property type="entry name" value="BRCT domain"/>
    <property type="match status" value="3"/>
</dbReference>
<organism evidence="4 5">
    <name type="scientific">Rhizophlyctis rosea</name>
    <dbReference type="NCBI Taxonomy" id="64517"/>
    <lineage>
        <taxon>Eukaryota</taxon>
        <taxon>Fungi</taxon>
        <taxon>Fungi incertae sedis</taxon>
        <taxon>Chytridiomycota</taxon>
        <taxon>Chytridiomycota incertae sedis</taxon>
        <taxon>Chytridiomycetes</taxon>
        <taxon>Rhizophlyctidales</taxon>
        <taxon>Rhizophlyctidaceae</taxon>
        <taxon>Rhizophlyctis</taxon>
    </lineage>
</organism>
<dbReference type="PANTHER" id="PTHR13561">
    <property type="entry name" value="DNA REPLICATION REGULATOR DPB11-RELATED"/>
    <property type="match status" value="1"/>
</dbReference>
<keyword evidence="1" id="KW-0677">Repeat</keyword>
<feature type="domain" description="BRCT" evidence="3">
    <location>
        <begin position="115"/>
        <end position="204"/>
    </location>
</feature>
<evidence type="ECO:0000256" key="2">
    <source>
        <dbReference type="SAM" id="MobiDB-lite"/>
    </source>
</evidence>
<dbReference type="CDD" id="cd17731">
    <property type="entry name" value="BRCT_TopBP1_rpt2_like"/>
    <property type="match status" value="2"/>
</dbReference>
<reference evidence="4" key="1">
    <citation type="submission" date="2020-05" db="EMBL/GenBank/DDBJ databases">
        <title>Phylogenomic resolution of chytrid fungi.</title>
        <authorList>
            <person name="Stajich J.E."/>
            <person name="Amses K."/>
            <person name="Simmons R."/>
            <person name="Seto K."/>
            <person name="Myers J."/>
            <person name="Bonds A."/>
            <person name="Quandt C.A."/>
            <person name="Barry K."/>
            <person name="Liu P."/>
            <person name="Grigoriev I."/>
            <person name="Longcore J.E."/>
            <person name="James T.Y."/>
        </authorList>
    </citation>
    <scope>NUCLEOTIDE SEQUENCE</scope>
    <source>
        <strain evidence="4">JEL0318</strain>
    </source>
</reference>
<feature type="compositionally biased region" description="Polar residues" evidence="2">
    <location>
        <begin position="372"/>
        <end position="381"/>
    </location>
</feature>
<dbReference type="InterPro" id="IPR036420">
    <property type="entry name" value="BRCT_dom_sf"/>
</dbReference>
<dbReference type="InterPro" id="IPR059215">
    <property type="entry name" value="BRCT2_TopBP1-like"/>
</dbReference>
<feature type="region of interest" description="Disordered" evidence="2">
    <location>
        <begin position="352"/>
        <end position="388"/>
    </location>
</feature>
<feature type="region of interest" description="Disordered" evidence="2">
    <location>
        <begin position="1"/>
        <end position="26"/>
    </location>
</feature>
<comment type="caution">
    <text evidence="4">The sequence shown here is derived from an EMBL/GenBank/DDBJ whole genome shotgun (WGS) entry which is preliminary data.</text>
</comment>
<accession>A0AAD5SG28</accession>
<gene>
    <name evidence="4" type="primary">TOPBP1_2</name>
    <name evidence="4" type="ORF">HK097_010005</name>
</gene>
<dbReference type="Pfam" id="PF00533">
    <property type="entry name" value="BRCT"/>
    <property type="match status" value="1"/>
</dbReference>
<name>A0AAD5SG28_9FUNG</name>
<evidence type="ECO:0000256" key="1">
    <source>
        <dbReference type="ARBA" id="ARBA00022737"/>
    </source>
</evidence>
<evidence type="ECO:0000259" key="3">
    <source>
        <dbReference type="PROSITE" id="PS50172"/>
    </source>
</evidence>
<keyword evidence="5" id="KW-1185">Reference proteome</keyword>
<dbReference type="GO" id="GO:0033314">
    <property type="term" value="P:mitotic DNA replication checkpoint signaling"/>
    <property type="evidence" value="ECO:0007669"/>
    <property type="project" value="TreeGrafter"/>
</dbReference>